<evidence type="ECO:0000256" key="2">
    <source>
        <dbReference type="ARBA" id="ARBA00022487"/>
    </source>
</evidence>
<reference evidence="10" key="2">
    <citation type="submission" date="2023-06" db="EMBL/GenBank/DDBJ databases">
        <authorList>
            <consortium name="Lawrence Berkeley National Laboratory"/>
            <person name="Haridas S."/>
            <person name="Hensen N."/>
            <person name="Bonometti L."/>
            <person name="Westerberg I."/>
            <person name="Brannstrom I.O."/>
            <person name="Guillou S."/>
            <person name="Cros-Aarteil S."/>
            <person name="Calhoun S."/>
            <person name="Kuo A."/>
            <person name="Mondo S."/>
            <person name="Pangilinan J."/>
            <person name="Riley R."/>
            <person name="Labutti K."/>
            <person name="Andreopoulos B."/>
            <person name="Lipzen A."/>
            <person name="Chen C."/>
            <person name="Yanf M."/>
            <person name="Daum C."/>
            <person name="Ng V."/>
            <person name="Clum A."/>
            <person name="Steindorff A."/>
            <person name="Ohm R."/>
            <person name="Martin F."/>
            <person name="Silar P."/>
            <person name="Natvig D."/>
            <person name="Lalanne C."/>
            <person name="Gautier V."/>
            <person name="Ament-Velasquez S.L."/>
            <person name="Kruys A."/>
            <person name="Hutchinson M.I."/>
            <person name="Powell A.J."/>
            <person name="Barry K."/>
            <person name="Miller A.N."/>
            <person name="Grigoriev I.V."/>
            <person name="Debuchy R."/>
            <person name="Gladieux P."/>
            <person name="Thoren M.H."/>
            <person name="Johannesson H."/>
        </authorList>
    </citation>
    <scope>NUCLEOTIDE SEQUENCE</scope>
    <source>
        <strain evidence="10">SMH4131-1</strain>
    </source>
</reference>
<keyword evidence="5" id="KW-0439">Lignin degradation</keyword>
<dbReference type="SUPFAM" id="SSF57180">
    <property type="entry name" value="Cellulose-binding domain"/>
    <property type="match status" value="1"/>
</dbReference>
<dbReference type="EMBL" id="JAUEPO010000003">
    <property type="protein sequence ID" value="KAK3328613.1"/>
    <property type="molecule type" value="Genomic_DNA"/>
</dbReference>
<evidence type="ECO:0000256" key="6">
    <source>
        <dbReference type="ARBA" id="ARBA00024511"/>
    </source>
</evidence>
<comment type="similarity">
    <text evidence="1">Belongs to the carbohydrate esterase 15 (CE15) family.</text>
</comment>
<dbReference type="GO" id="GO:0052689">
    <property type="term" value="F:carboxylic ester hydrolase activity"/>
    <property type="evidence" value="ECO:0007669"/>
    <property type="project" value="UniProtKB-KW"/>
</dbReference>
<dbReference type="Pfam" id="PF00734">
    <property type="entry name" value="CBM_1"/>
    <property type="match status" value="1"/>
</dbReference>
<dbReference type="Pfam" id="PF22244">
    <property type="entry name" value="GCE_fung"/>
    <property type="match status" value="1"/>
</dbReference>
<dbReference type="PROSITE" id="PS00562">
    <property type="entry name" value="CBM1_1"/>
    <property type="match status" value="1"/>
</dbReference>
<evidence type="ECO:0000256" key="1">
    <source>
        <dbReference type="ARBA" id="ARBA00010092"/>
    </source>
</evidence>
<comment type="caution">
    <text evidence="10">The sequence shown here is derived from an EMBL/GenBank/DDBJ whole genome shotgun (WGS) entry which is preliminary data.</text>
</comment>
<evidence type="ECO:0000256" key="4">
    <source>
        <dbReference type="ARBA" id="ARBA00022801"/>
    </source>
</evidence>
<gene>
    <name evidence="10" type="ORF">B0T19DRAFT_425022</name>
</gene>
<feature type="signal peptide" evidence="8">
    <location>
        <begin position="1"/>
        <end position="21"/>
    </location>
</feature>
<dbReference type="InterPro" id="IPR029058">
    <property type="entry name" value="AB_hydrolase_fold"/>
</dbReference>
<evidence type="ECO:0000313" key="10">
    <source>
        <dbReference type="EMBL" id="KAK3328613.1"/>
    </source>
</evidence>
<dbReference type="InterPro" id="IPR054579">
    <property type="entry name" value="GCE-like_dom"/>
</dbReference>
<dbReference type="EC" id="3.1.1.117" evidence="7"/>
<dbReference type="GO" id="GO:0005975">
    <property type="term" value="P:carbohydrate metabolic process"/>
    <property type="evidence" value="ECO:0007669"/>
    <property type="project" value="InterPro"/>
</dbReference>
<dbReference type="GO" id="GO:0046274">
    <property type="term" value="P:lignin catabolic process"/>
    <property type="evidence" value="ECO:0007669"/>
    <property type="project" value="UniProtKB-KW"/>
</dbReference>
<evidence type="ECO:0000313" key="11">
    <source>
        <dbReference type="Proteomes" id="UP001286456"/>
    </source>
</evidence>
<evidence type="ECO:0000256" key="5">
    <source>
        <dbReference type="ARBA" id="ARBA00023185"/>
    </source>
</evidence>
<keyword evidence="3 8" id="KW-0732">Signal</keyword>
<dbReference type="SUPFAM" id="SSF53474">
    <property type="entry name" value="alpha/beta-Hydrolases"/>
    <property type="match status" value="1"/>
</dbReference>
<evidence type="ECO:0000259" key="9">
    <source>
        <dbReference type="PROSITE" id="PS51164"/>
    </source>
</evidence>
<reference evidence="10" key="1">
    <citation type="journal article" date="2023" name="Mol. Phylogenet. Evol.">
        <title>Genome-scale phylogeny and comparative genomics of the fungal order Sordariales.</title>
        <authorList>
            <person name="Hensen N."/>
            <person name="Bonometti L."/>
            <person name="Westerberg I."/>
            <person name="Brannstrom I.O."/>
            <person name="Guillou S."/>
            <person name="Cros-Aarteil S."/>
            <person name="Calhoun S."/>
            <person name="Haridas S."/>
            <person name="Kuo A."/>
            <person name="Mondo S."/>
            <person name="Pangilinan J."/>
            <person name="Riley R."/>
            <person name="LaButti K."/>
            <person name="Andreopoulos B."/>
            <person name="Lipzen A."/>
            <person name="Chen C."/>
            <person name="Yan M."/>
            <person name="Daum C."/>
            <person name="Ng V."/>
            <person name="Clum A."/>
            <person name="Steindorff A."/>
            <person name="Ohm R.A."/>
            <person name="Martin F."/>
            <person name="Silar P."/>
            <person name="Natvig D.O."/>
            <person name="Lalanne C."/>
            <person name="Gautier V."/>
            <person name="Ament-Velasquez S.L."/>
            <person name="Kruys A."/>
            <person name="Hutchinson M.I."/>
            <person name="Powell A.J."/>
            <person name="Barry K."/>
            <person name="Miller A.N."/>
            <person name="Grigoriev I.V."/>
            <person name="Debuchy R."/>
            <person name="Gladieux P."/>
            <person name="Hiltunen Thoren M."/>
            <person name="Johannesson H."/>
        </authorList>
    </citation>
    <scope>NUCLEOTIDE SEQUENCE</scope>
    <source>
        <strain evidence="10">SMH4131-1</strain>
    </source>
</reference>
<evidence type="ECO:0000256" key="3">
    <source>
        <dbReference type="ARBA" id="ARBA00022729"/>
    </source>
</evidence>
<dbReference type="GO" id="GO:0005576">
    <property type="term" value="C:extracellular region"/>
    <property type="evidence" value="ECO:0007669"/>
    <property type="project" value="InterPro"/>
</dbReference>
<dbReference type="InterPro" id="IPR035971">
    <property type="entry name" value="CBD_sf"/>
</dbReference>
<keyword evidence="4" id="KW-0378">Hydrolase</keyword>
<proteinExistence type="inferred from homology"/>
<keyword evidence="11" id="KW-1185">Reference proteome</keyword>
<keyword evidence="2" id="KW-0719">Serine esterase</keyword>
<dbReference type="PROSITE" id="PS51164">
    <property type="entry name" value="CBM1_2"/>
    <property type="match status" value="1"/>
</dbReference>
<dbReference type="InterPro" id="IPR000254">
    <property type="entry name" value="CBD"/>
</dbReference>
<feature type="chain" id="PRO_5042165981" description="(4-O-methyl)-D-glucuronate--lignin esterase" evidence="8">
    <location>
        <begin position="22"/>
        <end position="494"/>
    </location>
</feature>
<dbReference type="GO" id="GO:0030248">
    <property type="term" value="F:cellulose binding"/>
    <property type="evidence" value="ECO:0007669"/>
    <property type="project" value="InterPro"/>
</dbReference>
<dbReference type="Proteomes" id="UP001286456">
    <property type="component" value="Unassembled WGS sequence"/>
</dbReference>
<dbReference type="SMART" id="SM00236">
    <property type="entry name" value="fCBD"/>
    <property type="match status" value="1"/>
</dbReference>
<evidence type="ECO:0000256" key="8">
    <source>
        <dbReference type="SAM" id="SignalP"/>
    </source>
</evidence>
<feature type="domain" description="CBM1" evidence="9">
    <location>
        <begin position="22"/>
        <end position="58"/>
    </location>
</feature>
<comment type="catalytic activity">
    <reaction evidence="6">
        <text>a 4-O-methyl-alpha-D-glucuronosyl ester derivative + H2O = 4-O-methyl-alpha-D-glucuronate derivative + an alcohol + H(+)</text>
        <dbReference type="Rhea" id="RHEA:67452"/>
        <dbReference type="ChEBI" id="CHEBI:15377"/>
        <dbReference type="ChEBI" id="CHEBI:15378"/>
        <dbReference type="ChEBI" id="CHEBI:30879"/>
        <dbReference type="ChEBI" id="CHEBI:171667"/>
        <dbReference type="ChEBI" id="CHEBI:171668"/>
        <dbReference type="EC" id="3.1.1.117"/>
    </reaction>
    <physiologicalReaction direction="left-to-right" evidence="6">
        <dbReference type="Rhea" id="RHEA:67453"/>
    </physiologicalReaction>
</comment>
<sequence>MRSSAASSSLVVVLSAASARAATQSLWGQCGGIGWTGATECVSGAYCFQQNNWYYQCLPGTGTTTSTTAKATTSSSSSTAAATQPGTTLVTSVLTTTTKAASTSTSTSAAAATTSASAGGGETCPTIPTSLGAAVSTLPDPFTFAGGTKVTTKAQWACRQQEISQLFQKYELGTLPPKPTVSASYSGTTLTITASTGGKSVSLSVTINKPSSGTAPYPAIIAYGSYGASIPVPAGVATILFNNDDVAAQTDGTSRGKGKFYDLYGSGHSAGALTAWAWGVSRIMDGLELLKAQTNIDPARIGVTGCSRNGKGAFVAGALEPRIALTIPQEGGAGGSGCWRVETWQNANGYSVQDAKEIVGENVWFSTNFNAYVNSINTLPFDHHMLAALVSPRPLYVIENTSMEWLGKVSTYTCMAAARKQYQALGALDSFGYSQVGGHDHCSFPSSQSTELNAFIGKYLLGNANAGSTNVLRTDQSPVPSVDTWAPWAVPNLV</sequence>
<name>A0AAE0IP74_9PEZI</name>
<organism evidence="10 11">
    <name type="scientific">Cercophora scortea</name>
    <dbReference type="NCBI Taxonomy" id="314031"/>
    <lineage>
        <taxon>Eukaryota</taxon>
        <taxon>Fungi</taxon>
        <taxon>Dikarya</taxon>
        <taxon>Ascomycota</taxon>
        <taxon>Pezizomycotina</taxon>
        <taxon>Sordariomycetes</taxon>
        <taxon>Sordariomycetidae</taxon>
        <taxon>Sordariales</taxon>
        <taxon>Lasiosphaeriaceae</taxon>
        <taxon>Cercophora</taxon>
    </lineage>
</organism>
<dbReference type="AlphaFoldDB" id="A0AAE0IP74"/>
<evidence type="ECO:0000256" key="7">
    <source>
        <dbReference type="ARBA" id="ARBA00026105"/>
    </source>
</evidence>
<accession>A0AAE0IP74</accession>
<protein>
    <recommendedName>
        <fullName evidence="7">(4-O-methyl)-D-glucuronate--lignin esterase</fullName>
        <ecNumber evidence="7">3.1.1.117</ecNumber>
    </recommendedName>
</protein>
<dbReference type="Gene3D" id="3.40.50.1820">
    <property type="entry name" value="alpha/beta hydrolase"/>
    <property type="match status" value="1"/>
</dbReference>